<dbReference type="EMBL" id="BAAAFH010000011">
    <property type="protein sequence ID" value="GAA0875617.1"/>
    <property type="molecule type" value="Genomic_DNA"/>
</dbReference>
<keyword evidence="1" id="KW-0732">Signal</keyword>
<gene>
    <name evidence="2" type="ORF">GCM10009118_20260</name>
</gene>
<dbReference type="RefSeq" id="WP_343787290.1">
    <property type="nucleotide sequence ID" value="NZ_BAAAFH010000011.1"/>
</dbReference>
<accession>A0ABN1MRW0</accession>
<dbReference type="Proteomes" id="UP001501126">
    <property type="component" value="Unassembled WGS sequence"/>
</dbReference>
<proteinExistence type="predicted"/>
<evidence type="ECO:0000313" key="3">
    <source>
        <dbReference type="Proteomes" id="UP001501126"/>
    </source>
</evidence>
<name>A0ABN1MRW0_9FLAO</name>
<reference evidence="2 3" key="1">
    <citation type="journal article" date="2019" name="Int. J. Syst. Evol. Microbiol.">
        <title>The Global Catalogue of Microorganisms (GCM) 10K type strain sequencing project: providing services to taxonomists for standard genome sequencing and annotation.</title>
        <authorList>
            <consortium name="The Broad Institute Genomics Platform"/>
            <consortium name="The Broad Institute Genome Sequencing Center for Infectious Disease"/>
            <person name="Wu L."/>
            <person name="Ma J."/>
        </authorList>
    </citation>
    <scope>NUCLEOTIDE SEQUENCE [LARGE SCALE GENOMIC DNA]</scope>
    <source>
        <strain evidence="2 3">JCM 16083</strain>
    </source>
</reference>
<sequence>MNKFFFSGLLFLLVSITQSFGQKMTDAIQFAYEDLIWDVPGDPILQKAFEIPDGYLVFRKHAIRGPGGYNYFIEKLDNNLKRTDFIDISADIDERNYFVEEIVKFADKYFIVTSKQLRDISTEEYYIQEVDWEAGKVGKRELVFKYKYEGRRSNMSMFVRTSPNDNFMLFTFSYSAKLQTFTRRQLEADTRTFIVFDSEMEEVEREESVEMKVDDYSFSIDQTIISDEGVIYLLGDRVIEERDDERFTSILKFNRGDLIANRINFSEGVLTDLSLKLNKEGNLYGGGYYYEDEGRGSGYGVVVMAVDPDTGEPLSISTQLIDKEMLIEGLSDKEKARIERRESFGKETKQVHDLDVRQIVTHKDGSVSLIGENWDIVVTTTVDANGNRSTTVTYVYKELFVTRISPEGEIISTVKMPKKYSGKADLQKSFHAMDMDNDLGIIFYDNRQNLIEIGPKGVLPYTRKSKKTALSLVRVSPDGKQTREGIIDYAMKPYSSYRHYRFNIDMEVIDEDKMLFVTYYGKKKFGYALATPK</sequence>
<organism evidence="2 3">
    <name type="scientific">Wandonia haliotis</name>
    <dbReference type="NCBI Taxonomy" id="574963"/>
    <lineage>
        <taxon>Bacteria</taxon>
        <taxon>Pseudomonadati</taxon>
        <taxon>Bacteroidota</taxon>
        <taxon>Flavobacteriia</taxon>
        <taxon>Flavobacteriales</taxon>
        <taxon>Crocinitomicaceae</taxon>
        <taxon>Wandonia</taxon>
    </lineage>
</organism>
<keyword evidence="3" id="KW-1185">Reference proteome</keyword>
<evidence type="ECO:0000313" key="2">
    <source>
        <dbReference type="EMBL" id="GAA0875617.1"/>
    </source>
</evidence>
<comment type="caution">
    <text evidence="2">The sequence shown here is derived from an EMBL/GenBank/DDBJ whole genome shotgun (WGS) entry which is preliminary data.</text>
</comment>
<evidence type="ECO:0000256" key="1">
    <source>
        <dbReference type="SAM" id="SignalP"/>
    </source>
</evidence>
<feature type="signal peptide" evidence="1">
    <location>
        <begin position="1"/>
        <end position="21"/>
    </location>
</feature>
<protein>
    <submittedName>
        <fullName evidence="2">Uncharacterized protein</fullName>
    </submittedName>
</protein>
<feature type="chain" id="PRO_5046725901" evidence="1">
    <location>
        <begin position="22"/>
        <end position="533"/>
    </location>
</feature>